<gene>
    <name evidence="3" type="primary">LOC117648392</name>
</gene>
<sequence length="133" mass="13506">MGKSEQAEGLTSPHAEASKLLEAALQQMDGIISGVEPLESVLEGPQRGGCAGAGSSGHGGVHGAGLGGHAGVGGVRELCTRLCAVVQPALLAGRPPPPPPQDTLHTLIAWLQPQADDDLPQLGCDFEGGYWKV</sequence>
<dbReference type="KEGG" id="tpal:117648392"/>
<dbReference type="RefSeq" id="XP_034246791.1">
    <property type="nucleotide sequence ID" value="XM_034390900.1"/>
</dbReference>
<feature type="region of interest" description="Disordered" evidence="1">
    <location>
        <begin position="43"/>
        <end position="67"/>
    </location>
</feature>
<evidence type="ECO:0000256" key="1">
    <source>
        <dbReference type="SAM" id="MobiDB-lite"/>
    </source>
</evidence>
<organism evidence="3">
    <name type="scientific">Thrips palmi</name>
    <name type="common">Melon thrips</name>
    <dbReference type="NCBI Taxonomy" id="161013"/>
    <lineage>
        <taxon>Eukaryota</taxon>
        <taxon>Metazoa</taxon>
        <taxon>Ecdysozoa</taxon>
        <taxon>Arthropoda</taxon>
        <taxon>Hexapoda</taxon>
        <taxon>Insecta</taxon>
        <taxon>Pterygota</taxon>
        <taxon>Neoptera</taxon>
        <taxon>Paraneoptera</taxon>
        <taxon>Thysanoptera</taxon>
        <taxon>Terebrantia</taxon>
        <taxon>Thripoidea</taxon>
        <taxon>Thripidae</taxon>
        <taxon>Thrips</taxon>
    </lineage>
</organism>
<dbReference type="GeneID" id="117648392"/>
<proteinExistence type="predicted"/>
<evidence type="ECO:0000313" key="3">
    <source>
        <dbReference type="RefSeq" id="XP_034246791.1"/>
    </source>
</evidence>
<protein>
    <submittedName>
        <fullName evidence="3">Uncharacterized protein LOC117648392</fullName>
    </submittedName>
</protein>
<dbReference type="InParanoid" id="A0A6P8Z8W6"/>
<keyword evidence="2" id="KW-1185">Reference proteome</keyword>
<accession>A0A6P8Z8W6</accession>
<reference evidence="3" key="1">
    <citation type="submission" date="2025-08" db="UniProtKB">
        <authorList>
            <consortium name="RefSeq"/>
        </authorList>
    </citation>
    <scope>IDENTIFICATION</scope>
    <source>
        <tissue evidence="3">Total insect</tissue>
    </source>
</reference>
<feature type="compositionally biased region" description="Gly residues" evidence="1">
    <location>
        <begin position="46"/>
        <end position="67"/>
    </location>
</feature>
<name>A0A6P8Z8W6_THRPL</name>
<dbReference type="Proteomes" id="UP000515158">
    <property type="component" value="Unplaced"/>
</dbReference>
<dbReference type="OrthoDB" id="8300281at2759"/>
<dbReference type="AlphaFoldDB" id="A0A6P8Z8W6"/>
<evidence type="ECO:0000313" key="2">
    <source>
        <dbReference type="Proteomes" id="UP000515158"/>
    </source>
</evidence>